<dbReference type="Pfam" id="PF00465">
    <property type="entry name" value="Fe-ADH"/>
    <property type="match status" value="1"/>
</dbReference>
<dbReference type="PROSITE" id="PS00913">
    <property type="entry name" value="ADH_IRON_1"/>
    <property type="match status" value="1"/>
</dbReference>
<organism evidence="6 7">
    <name type="scientific">Sinanaerobacter chloroacetimidivorans</name>
    <dbReference type="NCBI Taxonomy" id="2818044"/>
    <lineage>
        <taxon>Bacteria</taxon>
        <taxon>Bacillati</taxon>
        <taxon>Bacillota</taxon>
        <taxon>Clostridia</taxon>
        <taxon>Peptostreptococcales</taxon>
        <taxon>Anaerovoracaceae</taxon>
        <taxon>Sinanaerobacter</taxon>
    </lineage>
</organism>
<gene>
    <name evidence="6" type="ORF">KCX82_08230</name>
</gene>
<dbReference type="Gene3D" id="3.40.50.1970">
    <property type="match status" value="1"/>
</dbReference>
<dbReference type="Proteomes" id="UP000675664">
    <property type="component" value="Unassembled WGS sequence"/>
</dbReference>
<keyword evidence="2" id="KW-0560">Oxidoreductase</keyword>
<dbReference type="InterPro" id="IPR039697">
    <property type="entry name" value="Alcohol_dehydrogenase_Fe"/>
</dbReference>
<dbReference type="Pfam" id="PF25137">
    <property type="entry name" value="ADH_Fe_C"/>
    <property type="match status" value="1"/>
</dbReference>
<keyword evidence="3" id="KW-0520">NAD</keyword>
<evidence type="ECO:0000256" key="2">
    <source>
        <dbReference type="ARBA" id="ARBA00023002"/>
    </source>
</evidence>
<name>A0A8J7W2D5_9FIRM</name>
<reference evidence="6" key="1">
    <citation type="submission" date="2021-04" db="EMBL/GenBank/DDBJ databases">
        <title>Sinoanaerobacter chloroacetimidivorans sp. nov., an obligate anaerobic bacterium isolated from anaerobic sludge.</title>
        <authorList>
            <person name="Bao Y."/>
        </authorList>
    </citation>
    <scope>NUCLEOTIDE SEQUENCE</scope>
    <source>
        <strain evidence="6">BAD-6</strain>
    </source>
</reference>
<dbReference type="Gene3D" id="1.20.1090.10">
    <property type="entry name" value="Dehydroquinate synthase-like - alpha domain"/>
    <property type="match status" value="1"/>
</dbReference>
<proteinExistence type="inferred from homology"/>
<dbReference type="RefSeq" id="WP_227017983.1">
    <property type="nucleotide sequence ID" value="NZ_JAGSND010000004.1"/>
</dbReference>
<evidence type="ECO:0000256" key="1">
    <source>
        <dbReference type="ARBA" id="ARBA00007358"/>
    </source>
</evidence>
<dbReference type="FunFam" id="1.20.1090.10:FF:000001">
    <property type="entry name" value="Aldehyde-alcohol dehydrogenase"/>
    <property type="match status" value="1"/>
</dbReference>
<dbReference type="AlphaFoldDB" id="A0A8J7W2D5"/>
<dbReference type="CDD" id="cd08551">
    <property type="entry name" value="Fe-ADH"/>
    <property type="match status" value="1"/>
</dbReference>
<keyword evidence="7" id="KW-1185">Reference proteome</keyword>
<dbReference type="EMBL" id="JAGSND010000004">
    <property type="protein sequence ID" value="MBR0597856.1"/>
    <property type="molecule type" value="Genomic_DNA"/>
</dbReference>
<reference evidence="6" key="2">
    <citation type="submission" date="2021-04" db="EMBL/GenBank/DDBJ databases">
        <authorList>
            <person name="Liu J."/>
        </authorList>
    </citation>
    <scope>NUCLEOTIDE SEQUENCE</scope>
    <source>
        <strain evidence="6">BAD-6</strain>
    </source>
</reference>
<dbReference type="PANTHER" id="PTHR11496">
    <property type="entry name" value="ALCOHOL DEHYDROGENASE"/>
    <property type="match status" value="1"/>
</dbReference>
<protein>
    <submittedName>
        <fullName evidence="6">Iron-containing alcohol dehydrogenase</fullName>
    </submittedName>
</protein>
<evidence type="ECO:0000259" key="5">
    <source>
        <dbReference type="Pfam" id="PF25137"/>
    </source>
</evidence>
<evidence type="ECO:0000313" key="6">
    <source>
        <dbReference type="EMBL" id="MBR0597856.1"/>
    </source>
</evidence>
<evidence type="ECO:0000256" key="3">
    <source>
        <dbReference type="ARBA" id="ARBA00023027"/>
    </source>
</evidence>
<comment type="caution">
    <text evidence="6">The sequence shown here is derived from an EMBL/GenBank/DDBJ whole genome shotgun (WGS) entry which is preliminary data.</text>
</comment>
<dbReference type="GO" id="GO:0004022">
    <property type="term" value="F:alcohol dehydrogenase (NAD+) activity"/>
    <property type="evidence" value="ECO:0007669"/>
    <property type="project" value="TreeGrafter"/>
</dbReference>
<dbReference type="InterPro" id="IPR001670">
    <property type="entry name" value="ADH_Fe/GldA"/>
</dbReference>
<dbReference type="InterPro" id="IPR018211">
    <property type="entry name" value="ADH_Fe_CS"/>
</dbReference>
<dbReference type="PROSITE" id="PS00060">
    <property type="entry name" value="ADH_IRON_2"/>
    <property type="match status" value="1"/>
</dbReference>
<dbReference type="FunFam" id="3.40.50.1970:FF:000003">
    <property type="entry name" value="Alcohol dehydrogenase, iron-containing"/>
    <property type="match status" value="1"/>
</dbReference>
<dbReference type="GO" id="GO:0046872">
    <property type="term" value="F:metal ion binding"/>
    <property type="evidence" value="ECO:0007669"/>
    <property type="project" value="InterPro"/>
</dbReference>
<feature type="domain" description="Alcohol dehydrogenase iron-type/glycerol dehydrogenase GldA" evidence="4">
    <location>
        <begin position="29"/>
        <end position="193"/>
    </location>
</feature>
<dbReference type="SUPFAM" id="SSF56796">
    <property type="entry name" value="Dehydroquinate synthase-like"/>
    <property type="match status" value="1"/>
</dbReference>
<feature type="domain" description="Fe-containing alcohol dehydrogenase-like C-terminal" evidence="5">
    <location>
        <begin position="204"/>
        <end position="397"/>
    </location>
</feature>
<evidence type="ECO:0000313" key="7">
    <source>
        <dbReference type="Proteomes" id="UP000675664"/>
    </source>
</evidence>
<comment type="similarity">
    <text evidence="1">Belongs to the iron-containing alcohol dehydrogenase family.</text>
</comment>
<accession>A0A8J7W2D5</accession>
<dbReference type="PANTHER" id="PTHR11496:SF102">
    <property type="entry name" value="ALCOHOL DEHYDROGENASE 4"/>
    <property type="match status" value="1"/>
</dbReference>
<evidence type="ECO:0000259" key="4">
    <source>
        <dbReference type="Pfam" id="PF00465"/>
    </source>
</evidence>
<dbReference type="InterPro" id="IPR056798">
    <property type="entry name" value="ADH_Fe_C"/>
</dbReference>
<sequence>MFRKVAQLPLDYDLFKGKNSIFNWSPAGSVIFGNGSVARTGQEIKRLGGQKVVICTDEGLVKFGVVQKVTDSLEEAGVEYIVFDKCEANPSVETVEAVVELAKNVDMLIGVGGGSSIDPAKAAAILITNGGNIRDYEGCDVFKEPPLPVIAIPTAAGTGAETTPFAVITDVQKQWKMAIGGSYNIASLAICDPELTASLPPMFTAATGMDALTHAIEGYVSRALDPISEPILEQAIKLIAGALRRATFKGEYDKDSRYDMMLGSTLAGMGFTNTILGIAHSMAHPLGAMFHVPHGVGNAICLPVVMQFNMSANPEKTAAIAKLFGKDVSNMDLMEAAQVGVNCVFQLLEDLPIPPLSNWGVKESDIDKLAEEAMKGGDRWTNPRETTIDDFKALYVKCLKLKK</sequence>